<dbReference type="InParanoid" id="A0A1Z5K0Z5"/>
<comment type="similarity">
    <text evidence="2 11">Belongs to the complex I NDUFA13 subunit family.</text>
</comment>
<evidence type="ECO:0000256" key="7">
    <source>
        <dbReference type="ARBA" id="ARBA00022982"/>
    </source>
</evidence>
<evidence type="ECO:0000256" key="2">
    <source>
        <dbReference type="ARBA" id="ARBA00007312"/>
    </source>
</evidence>
<name>A0A1Z5K0Z5_FISSO</name>
<dbReference type="GO" id="GO:0005743">
    <property type="term" value="C:mitochondrial inner membrane"/>
    <property type="evidence" value="ECO:0007669"/>
    <property type="project" value="UniProtKB-SubCell"/>
</dbReference>
<comment type="caution">
    <text evidence="12">The sequence shown here is derived from an EMBL/GenBank/DDBJ whole genome shotgun (WGS) entry which is preliminary data.</text>
</comment>
<keyword evidence="5" id="KW-0812">Transmembrane</keyword>
<dbReference type="PANTHER" id="PTHR12966">
    <property type="entry name" value="NADH DEHYDROGENASE UBIQUINONE 1 ALPHA SUBCOMPLEX SUBUNIT 13"/>
    <property type="match status" value="1"/>
</dbReference>
<evidence type="ECO:0000256" key="8">
    <source>
        <dbReference type="ARBA" id="ARBA00022989"/>
    </source>
</evidence>
<keyword evidence="3 11" id="KW-0813">Transport</keyword>
<dbReference type="InterPro" id="IPR009346">
    <property type="entry name" value="GRIM-19"/>
</dbReference>
<evidence type="ECO:0000256" key="5">
    <source>
        <dbReference type="ARBA" id="ARBA00022692"/>
    </source>
</evidence>
<keyword evidence="13" id="KW-1185">Reference proteome</keyword>
<dbReference type="PANTHER" id="PTHR12966:SF0">
    <property type="entry name" value="NADH DEHYDROGENASE [UBIQUINONE] 1 ALPHA SUBCOMPLEX SUBUNIT 13"/>
    <property type="match status" value="1"/>
</dbReference>
<evidence type="ECO:0000256" key="11">
    <source>
        <dbReference type="RuleBase" id="RU368034"/>
    </source>
</evidence>
<comment type="subcellular location">
    <subcellularLocation>
        <location evidence="1 11">Mitochondrion inner membrane</location>
        <topology evidence="1 11">Single-pass membrane protein</topology>
        <orientation evidence="1 11">Matrix side</orientation>
    </subcellularLocation>
</comment>
<keyword evidence="9 11" id="KW-0496">Mitochondrion</keyword>
<evidence type="ECO:0000256" key="6">
    <source>
        <dbReference type="ARBA" id="ARBA00022792"/>
    </source>
</evidence>
<evidence type="ECO:0000256" key="3">
    <source>
        <dbReference type="ARBA" id="ARBA00022448"/>
    </source>
</evidence>
<accession>A0A1Z5K0Z5</accession>
<dbReference type="OrthoDB" id="3308at2759"/>
<organism evidence="12 13">
    <name type="scientific">Fistulifera solaris</name>
    <name type="common">Oleaginous diatom</name>
    <dbReference type="NCBI Taxonomy" id="1519565"/>
    <lineage>
        <taxon>Eukaryota</taxon>
        <taxon>Sar</taxon>
        <taxon>Stramenopiles</taxon>
        <taxon>Ochrophyta</taxon>
        <taxon>Bacillariophyta</taxon>
        <taxon>Bacillariophyceae</taxon>
        <taxon>Bacillariophycidae</taxon>
        <taxon>Naviculales</taxon>
        <taxon>Naviculaceae</taxon>
        <taxon>Fistulifera</taxon>
    </lineage>
</organism>
<evidence type="ECO:0000256" key="4">
    <source>
        <dbReference type="ARBA" id="ARBA00022660"/>
    </source>
</evidence>
<keyword evidence="10" id="KW-0472">Membrane</keyword>
<keyword evidence="6 11" id="KW-0999">Mitochondrion inner membrane</keyword>
<protein>
    <recommendedName>
        <fullName evidence="11">NADH dehydrogenase [ubiquinone] 1 alpha subcomplex subunit 13</fullName>
    </recommendedName>
</protein>
<dbReference type="GO" id="GO:0045271">
    <property type="term" value="C:respiratory chain complex I"/>
    <property type="evidence" value="ECO:0007669"/>
    <property type="project" value="UniProtKB-UniRule"/>
</dbReference>
<dbReference type="Pfam" id="PF06212">
    <property type="entry name" value="GRIM-19"/>
    <property type="match status" value="1"/>
</dbReference>
<proteinExistence type="inferred from homology"/>
<keyword evidence="7 11" id="KW-0249">Electron transport</keyword>
<keyword evidence="4 11" id="KW-0679">Respiratory chain</keyword>
<evidence type="ECO:0000256" key="9">
    <source>
        <dbReference type="ARBA" id="ARBA00023128"/>
    </source>
</evidence>
<evidence type="ECO:0000256" key="1">
    <source>
        <dbReference type="ARBA" id="ARBA00004298"/>
    </source>
</evidence>
<evidence type="ECO:0000256" key="10">
    <source>
        <dbReference type="ARBA" id="ARBA00023136"/>
    </source>
</evidence>
<dbReference type="EMBL" id="BDSP01000141">
    <property type="protein sequence ID" value="GAX19973.1"/>
    <property type="molecule type" value="Genomic_DNA"/>
</dbReference>
<comment type="function">
    <text evidence="11">Complex I functions in the transfer of electrons from NADH to the respiratory chain. Accessory subunit of the mitochondrial membrane respiratory chain NADH dehydrogenase (Complex I), that is believed not to be involved in catalysis.</text>
</comment>
<sequence length="134" mass="15289">MSYRPSALPPIQDMPPPGGFPEIDIVKRARARGPTGAQIWLASSLAIAYGFYRVGKCNKARNGEKLEERKARYAMASILQAEEDRFYVQREQEIMRKEAEIMKNVPGWKVGESPYSSDRWVPRHVAPLNKNIKK</sequence>
<dbReference type="Proteomes" id="UP000198406">
    <property type="component" value="Unassembled WGS sequence"/>
</dbReference>
<evidence type="ECO:0000313" key="12">
    <source>
        <dbReference type="EMBL" id="GAX19973.1"/>
    </source>
</evidence>
<reference evidence="12 13" key="1">
    <citation type="journal article" date="2015" name="Plant Cell">
        <title>Oil accumulation by the oleaginous diatom Fistulifera solaris as revealed by the genome and transcriptome.</title>
        <authorList>
            <person name="Tanaka T."/>
            <person name="Maeda Y."/>
            <person name="Veluchamy A."/>
            <person name="Tanaka M."/>
            <person name="Abida H."/>
            <person name="Marechal E."/>
            <person name="Bowler C."/>
            <person name="Muto M."/>
            <person name="Sunaga Y."/>
            <person name="Tanaka M."/>
            <person name="Yoshino T."/>
            <person name="Taniguchi T."/>
            <person name="Fukuda Y."/>
            <person name="Nemoto M."/>
            <person name="Matsumoto M."/>
            <person name="Wong P.S."/>
            <person name="Aburatani S."/>
            <person name="Fujibuchi W."/>
        </authorList>
    </citation>
    <scope>NUCLEOTIDE SEQUENCE [LARGE SCALE GENOMIC DNA]</scope>
    <source>
        <strain evidence="12 13">JPCC DA0580</strain>
    </source>
</reference>
<gene>
    <name evidence="12" type="ORF">FisN_1Lh552</name>
</gene>
<keyword evidence="12" id="KW-0830">Ubiquinone</keyword>
<evidence type="ECO:0000313" key="13">
    <source>
        <dbReference type="Proteomes" id="UP000198406"/>
    </source>
</evidence>
<dbReference type="AlphaFoldDB" id="A0A1Z5K0Z5"/>
<keyword evidence="8" id="KW-1133">Transmembrane helix</keyword>